<evidence type="ECO:0000313" key="3">
    <source>
        <dbReference type="Proteomes" id="UP001058974"/>
    </source>
</evidence>
<protein>
    <submittedName>
        <fullName evidence="2">Uncharacterized protein</fullName>
    </submittedName>
</protein>
<reference evidence="2 3" key="1">
    <citation type="journal article" date="2022" name="Nat. Genet.">
        <title>Improved pea reference genome and pan-genome highlight genomic features and evolutionary characteristics.</title>
        <authorList>
            <person name="Yang T."/>
            <person name="Liu R."/>
            <person name="Luo Y."/>
            <person name="Hu S."/>
            <person name="Wang D."/>
            <person name="Wang C."/>
            <person name="Pandey M.K."/>
            <person name="Ge S."/>
            <person name="Xu Q."/>
            <person name="Li N."/>
            <person name="Li G."/>
            <person name="Huang Y."/>
            <person name="Saxena R.K."/>
            <person name="Ji Y."/>
            <person name="Li M."/>
            <person name="Yan X."/>
            <person name="He Y."/>
            <person name="Liu Y."/>
            <person name="Wang X."/>
            <person name="Xiang C."/>
            <person name="Varshney R.K."/>
            <person name="Ding H."/>
            <person name="Gao S."/>
            <person name="Zong X."/>
        </authorList>
    </citation>
    <scope>NUCLEOTIDE SEQUENCE [LARGE SCALE GENOMIC DNA]</scope>
    <source>
        <strain evidence="2 3">cv. Zhongwan 6</strain>
    </source>
</reference>
<keyword evidence="3" id="KW-1185">Reference proteome</keyword>
<name>A0A9D4VU27_PEA</name>
<evidence type="ECO:0000313" key="2">
    <source>
        <dbReference type="EMBL" id="KAI5388690.1"/>
    </source>
</evidence>
<proteinExistence type="predicted"/>
<accession>A0A9D4VU27</accession>
<gene>
    <name evidence="2" type="ORF">KIW84_074384</name>
</gene>
<dbReference type="EMBL" id="JAMSHJ010000007">
    <property type="protein sequence ID" value="KAI5388690.1"/>
    <property type="molecule type" value="Genomic_DNA"/>
</dbReference>
<dbReference type="Proteomes" id="UP001058974">
    <property type="component" value="Chromosome 7"/>
</dbReference>
<dbReference type="Gramene" id="Psat07G0438400-T1">
    <property type="protein sequence ID" value="KAI5388690.1"/>
    <property type="gene ID" value="KIW84_074384"/>
</dbReference>
<evidence type="ECO:0000256" key="1">
    <source>
        <dbReference type="SAM" id="SignalP"/>
    </source>
</evidence>
<sequence length="207" mass="22756">MQTMNATTIETPSRSLCLLCLLSLLSLIIPKNLSNLSVISPTSPTFFLSPNSIAFCKIITPSFPLTFPPSISSITKFTSLTCNSPPTFPQHVTFTIHCTLSVVRRGSPAIVTANRISTSLVSQCRRTKTGFRLETFADRFPVGSIRIQLKHKFSSKCFINSSSFLTNFTGVGINSFGSRISIHSGEDRNEFFVVSVRRTLENTGLPL</sequence>
<organism evidence="2 3">
    <name type="scientific">Pisum sativum</name>
    <name type="common">Garden pea</name>
    <name type="synonym">Lathyrus oleraceus</name>
    <dbReference type="NCBI Taxonomy" id="3888"/>
    <lineage>
        <taxon>Eukaryota</taxon>
        <taxon>Viridiplantae</taxon>
        <taxon>Streptophyta</taxon>
        <taxon>Embryophyta</taxon>
        <taxon>Tracheophyta</taxon>
        <taxon>Spermatophyta</taxon>
        <taxon>Magnoliopsida</taxon>
        <taxon>eudicotyledons</taxon>
        <taxon>Gunneridae</taxon>
        <taxon>Pentapetalae</taxon>
        <taxon>rosids</taxon>
        <taxon>fabids</taxon>
        <taxon>Fabales</taxon>
        <taxon>Fabaceae</taxon>
        <taxon>Papilionoideae</taxon>
        <taxon>50 kb inversion clade</taxon>
        <taxon>NPAAA clade</taxon>
        <taxon>Hologalegina</taxon>
        <taxon>IRL clade</taxon>
        <taxon>Fabeae</taxon>
        <taxon>Lathyrus</taxon>
    </lineage>
</organism>
<feature type="signal peptide" evidence="1">
    <location>
        <begin position="1"/>
        <end position="34"/>
    </location>
</feature>
<feature type="chain" id="PRO_5038735293" evidence="1">
    <location>
        <begin position="35"/>
        <end position="207"/>
    </location>
</feature>
<keyword evidence="1" id="KW-0732">Signal</keyword>
<comment type="caution">
    <text evidence="2">The sequence shown here is derived from an EMBL/GenBank/DDBJ whole genome shotgun (WGS) entry which is preliminary data.</text>
</comment>
<dbReference type="AlphaFoldDB" id="A0A9D4VU27"/>